<proteinExistence type="predicted"/>
<accession>A0A8T3ADE4</accession>
<evidence type="ECO:0000313" key="1">
    <source>
        <dbReference type="EMBL" id="KAI0494091.1"/>
    </source>
</evidence>
<dbReference type="AlphaFoldDB" id="A0A8T3ADE4"/>
<organism evidence="1 2">
    <name type="scientific">Dendrobium nobile</name>
    <name type="common">Orchid</name>
    <dbReference type="NCBI Taxonomy" id="94219"/>
    <lineage>
        <taxon>Eukaryota</taxon>
        <taxon>Viridiplantae</taxon>
        <taxon>Streptophyta</taxon>
        <taxon>Embryophyta</taxon>
        <taxon>Tracheophyta</taxon>
        <taxon>Spermatophyta</taxon>
        <taxon>Magnoliopsida</taxon>
        <taxon>Liliopsida</taxon>
        <taxon>Asparagales</taxon>
        <taxon>Orchidaceae</taxon>
        <taxon>Epidendroideae</taxon>
        <taxon>Malaxideae</taxon>
        <taxon>Dendrobiinae</taxon>
        <taxon>Dendrobium</taxon>
    </lineage>
</organism>
<sequence>MIMTVAVLPRVATVGSDDGGCGQLQQHVIDGVIKPVATVVAGGQRQQHWLTIVVVGGDHGAYL</sequence>
<dbReference type="Proteomes" id="UP000829196">
    <property type="component" value="Unassembled WGS sequence"/>
</dbReference>
<keyword evidence="2" id="KW-1185">Reference proteome</keyword>
<comment type="caution">
    <text evidence="1">The sequence shown here is derived from an EMBL/GenBank/DDBJ whole genome shotgun (WGS) entry which is preliminary data.</text>
</comment>
<evidence type="ECO:0000313" key="2">
    <source>
        <dbReference type="Proteomes" id="UP000829196"/>
    </source>
</evidence>
<gene>
    <name evidence="1" type="ORF">KFK09_024222</name>
</gene>
<dbReference type="EMBL" id="JAGYWB010000017">
    <property type="protein sequence ID" value="KAI0494091.1"/>
    <property type="molecule type" value="Genomic_DNA"/>
</dbReference>
<protein>
    <submittedName>
        <fullName evidence="1">Uncharacterized protein</fullName>
    </submittedName>
</protein>
<reference evidence="1" key="1">
    <citation type="journal article" date="2022" name="Front. Genet.">
        <title>Chromosome-Scale Assembly of the Dendrobium nobile Genome Provides Insights Into the Molecular Mechanism of the Biosynthesis of the Medicinal Active Ingredient of Dendrobium.</title>
        <authorList>
            <person name="Xu Q."/>
            <person name="Niu S.-C."/>
            <person name="Li K.-L."/>
            <person name="Zheng P.-J."/>
            <person name="Zhang X.-J."/>
            <person name="Jia Y."/>
            <person name="Liu Y."/>
            <person name="Niu Y.-X."/>
            <person name="Yu L.-H."/>
            <person name="Chen D.-F."/>
            <person name="Zhang G.-Q."/>
        </authorList>
    </citation>
    <scope>NUCLEOTIDE SEQUENCE</scope>
    <source>
        <tissue evidence="1">Leaf</tissue>
    </source>
</reference>
<name>A0A8T3ADE4_DENNO</name>